<dbReference type="AlphaFoldDB" id="A0A9P4NAX9"/>
<organism evidence="1 2">
    <name type="scientific">Lojkania enalia</name>
    <dbReference type="NCBI Taxonomy" id="147567"/>
    <lineage>
        <taxon>Eukaryota</taxon>
        <taxon>Fungi</taxon>
        <taxon>Dikarya</taxon>
        <taxon>Ascomycota</taxon>
        <taxon>Pezizomycotina</taxon>
        <taxon>Dothideomycetes</taxon>
        <taxon>Pleosporomycetidae</taxon>
        <taxon>Pleosporales</taxon>
        <taxon>Pleosporales incertae sedis</taxon>
        <taxon>Lojkania</taxon>
    </lineage>
</organism>
<comment type="caution">
    <text evidence="1">The sequence shown here is derived from an EMBL/GenBank/DDBJ whole genome shotgun (WGS) entry which is preliminary data.</text>
</comment>
<dbReference type="Proteomes" id="UP000800093">
    <property type="component" value="Unassembled WGS sequence"/>
</dbReference>
<evidence type="ECO:0000313" key="2">
    <source>
        <dbReference type="Proteomes" id="UP000800093"/>
    </source>
</evidence>
<keyword evidence="2" id="KW-1185">Reference proteome</keyword>
<accession>A0A9P4NAX9</accession>
<name>A0A9P4NAX9_9PLEO</name>
<reference evidence="2" key="1">
    <citation type="journal article" date="2020" name="Stud. Mycol.">
        <title>101 Dothideomycetes genomes: A test case for predicting lifestyles and emergence of pathogens.</title>
        <authorList>
            <person name="Haridas S."/>
            <person name="Albert R."/>
            <person name="Binder M."/>
            <person name="Bloem J."/>
            <person name="LaButti K."/>
            <person name="Salamov A."/>
            <person name="Andreopoulos B."/>
            <person name="Baker S."/>
            <person name="Barry K."/>
            <person name="Bills G."/>
            <person name="Bluhm B."/>
            <person name="Cannon C."/>
            <person name="Castanera R."/>
            <person name="Culley D."/>
            <person name="Daum C."/>
            <person name="Ezra D."/>
            <person name="Gonzalez J."/>
            <person name="Henrissat B."/>
            <person name="Kuo A."/>
            <person name="Liang C."/>
            <person name="Lipzen A."/>
            <person name="Lutzoni F."/>
            <person name="Magnuson J."/>
            <person name="Mondo S."/>
            <person name="Nolan M."/>
            <person name="Ohm R."/>
            <person name="Pangilinan J."/>
            <person name="Park H.-J."/>
            <person name="Ramirez L."/>
            <person name="Alfaro M."/>
            <person name="Sun H."/>
            <person name="Tritt A."/>
            <person name="Yoshinaga Y."/>
            <person name="Zwiers L.-H."/>
            <person name="Turgeon B."/>
            <person name="Goodwin S."/>
            <person name="Spatafora J."/>
            <person name="Crous P."/>
            <person name="Grigoriev I."/>
        </authorList>
    </citation>
    <scope>NUCLEOTIDE SEQUENCE [LARGE SCALE GENOMIC DNA]</scope>
    <source>
        <strain evidence="2">CBS 304.66</strain>
    </source>
</reference>
<dbReference type="EMBL" id="ML986581">
    <property type="protein sequence ID" value="KAF2269715.1"/>
    <property type="molecule type" value="Genomic_DNA"/>
</dbReference>
<sequence>MELAAKGAKTGIDACPSLHAVWVRHETGSMWHKESLTESVLVDPAGNVTFQRFCGEDGWCWVDGEARVQNDPAYAWKDDSKVGGAYLAIGDSQKGILPEGPTPQGEAEAGAQVNNPFVGGAQQIA</sequence>
<protein>
    <submittedName>
        <fullName evidence="1">Uncharacterized protein</fullName>
    </submittedName>
</protein>
<proteinExistence type="predicted"/>
<evidence type="ECO:0000313" key="1">
    <source>
        <dbReference type="EMBL" id="KAF2269715.1"/>
    </source>
</evidence>
<gene>
    <name evidence="1" type="ORF">CC78DRAFT_574579</name>
</gene>